<keyword evidence="1" id="KW-0479">Metal-binding</keyword>
<dbReference type="InterPro" id="IPR051682">
    <property type="entry name" value="Mito_Persulfide_Diox"/>
</dbReference>
<dbReference type="GO" id="GO:0070813">
    <property type="term" value="P:hydrogen sulfide metabolic process"/>
    <property type="evidence" value="ECO:0007669"/>
    <property type="project" value="TreeGrafter"/>
</dbReference>
<dbReference type="CDD" id="cd07724">
    <property type="entry name" value="POD-like_MBL-fold"/>
    <property type="match status" value="1"/>
</dbReference>
<dbReference type="SMART" id="SM00849">
    <property type="entry name" value="Lactamase_B"/>
    <property type="match status" value="1"/>
</dbReference>
<evidence type="ECO:0000313" key="4">
    <source>
        <dbReference type="Proteomes" id="UP000053157"/>
    </source>
</evidence>
<keyword evidence="4" id="KW-1185">Reference proteome</keyword>
<dbReference type="Proteomes" id="UP000053157">
    <property type="component" value="Unassembled WGS sequence"/>
</dbReference>
<evidence type="ECO:0000313" key="3">
    <source>
        <dbReference type="EMBL" id="KTG27749.1"/>
    </source>
</evidence>
<dbReference type="Pfam" id="PF00753">
    <property type="entry name" value="Lactamase_B"/>
    <property type="match status" value="1"/>
</dbReference>
<dbReference type="InterPro" id="IPR001279">
    <property type="entry name" value="Metallo-B-lactamas"/>
</dbReference>
<dbReference type="EMBL" id="LOPV01000158">
    <property type="protein sequence ID" value="KTG27749.1"/>
    <property type="molecule type" value="Genomic_DNA"/>
</dbReference>
<dbReference type="InterPro" id="IPR036873">
    <property type="entry name" value="Rhodanese-like_dom_sf"/>
</dbReference>
<dbReference type="Gene3D" id="3.40.250.10">
    <property type="entry name" value="Rhodanese-like domain"/>
    <property type="match status" value="1"/>
</dbReference>
<dbReference type="PANTHER" id="PTHR43084:SF1">
    <property type="entry name" value="PERSULFIDE DIOXYGENASE ETHE1, MITOCHONDRIAL"/>
    <property type="match status" value="1"/>
</dbReference>
<comment type="caution">
    <text evidence="3">The sequence shown here is derived from an EMBL/GenBank/DDBJ whole genome shotgun (WGS) entry which is preliminary data.</text>
</comment>
<dbReference type="GO" id="GO:0016787">
    <property type="term" value="F:hydrolase activity"/>
    <property type="evidence" value="ECO:0007669"/>
    <property type="project" value="UniProtKB-KW"/>
</dbReference>
<protein>
    <submittedName>
        <fullName evidence="3">MBL fold metallo-hydrolase</fullName>
    </submittedName>
</protein>
<dbReference type="Gene3D" id="3.60.15.10">
    <property type="entry name" value="Ribonuclease Z/Hydroxyacylglutathione hydrolase-like"/>
    <property type="match status" value="1"/>
</dbReference>
<dbReference type="InterPro" id="IPR001763">
    <property type="entry name" value="Rhodanese-like_dom"/>
</dbReference>
<evidence type="ECO:0000256" key="1">
    <source>
        <dbReference type="ARBA" id="ARBA00022723"/>
    </source>
</evidence>
<dbReference type="CDD" id="cd00158">
    <property type="entry name" value="RHOD"/>
    <property type="match status" value="1"/>
</dbReference>
<evidence type="ECO:0000259" key="2">
    <source>
        <dbReference type="PROSITE" id="PS50206"/>
    </source>
</evidence>
<dbReference type="GO" id="GO:0046872">
    <property type="term" value="F:metal ion binding"/>
    <property type="evidence" value="ECO:0007669"/>
    <property type="project" value="UniProtKB-KW"/>
</dbReference>
<dbReference type="Pfam" id="PF00581">
    <property type="entry name" value="Rhodanese"/>
    <property type="match status" value="1"/>
</dbReference>
<name>A0A0W1SN53_9EURY</name>
<feature type="domain" description="Rhodanese" evidence="2">
    <location>
        <begin position="18"/>
        <end position="113"/>
    </location>
</feature>
<proteinExistence type="predicted"/>
<dbReference type="GO" id="GO:0050313">
    <property type="term" value="F:sulfur dioxygenase activity"/>
    <property type="evidence" value="ECO:0007669"/>
    <property type="project" value="InterPro"/>
</dbReference>
<reference evidence="3 4" key="1">
    <citation type="submission" date="2015-12" db="EMBL/GenBank/DDBJ databases">
        <title>Haloferax profundi sp. nov. isolated from the Discovery deep brine-seawater interface in the Red Sea.</title>
        <authorList>
            <person name="Zhang G."/>
            <person name="Stingl U."/>
            <person name="Rashid M."/>
        </authorList>
    </citation>
    <scope>NUCLEOTIDE SEQUENCE [LARGE SCALE GENOMIC DNA]</scope>
    <source>
        <strain evidence="3 4">SB29</strain>
    </source>
</reference>
<dbReference type="PROSITE" id="PS50206">
    <property type="entry name" value="RHODANESE_3"/>
    <property type="match status" value="1"/>
</dbReference>
<dbReference type="SUPFAM" id="SSF52821">
    <property type="entry name" value="Rhodanese/Cell cycle control phosphatase"/>
    <property type="match status" value="1"/>
</dbReference>
<sequence>MAGIPSINPAELKETIDNGTDVTIVDVRGPHDFDEWHIDGDGVEALNVPVTQLQTVDPKELLNGASDGEVVAVCASGQTSQMAVRMLQQAGIDAKNLQYGMNGWANLYVHQELETNASATVLQFSRPSSGCLAYMVVSGDEAVVVDPLLAFVDDYIEVAREYGAEITAAVDTHVHADHISGVRAFATRTSADVVVPEPAVARGIDYDVDYETVAHGDVISVGDSTIDVVHTPGHTSGMTSFLVDDAVLLSGDGLFTESVARPDLEDGDDGASDMAATLYDSLQNRILTLADETIVAPAHYSDSAEPADDGSYTATLGDLQSKMDALSMPEDEFVEYITADVPPRPSNHEQIIQTNLGQIDTPNYVAFQLELGPNNCAASQESMTQ</sequence>
<gene>
    <name evidence="3" type="ORF">AUR66_13295</name>
</gene>
<dbReference type="RefSeq" id="WP_058571997.1">
    <property type="nucleotide sequence ID" value="NZ_LOPV01000158.1"/>
</dbReference>
<dbReference type="AlphaFoldDB" id="A0A0W1SN53"/>
<dbReference type="SUPFAM" id="SSF56281">
    <property type="entry name" value="Metallo-hydrolase/oxidoreductase"/>
    <property type="match status" value="1"/>
</dbReference>
<dbReference type="OrthoDB" id="9180at2157"/>
<organism evidence="3 4">
    <name type="scientific">Haloferax profundi</name>
    <dbReference type="NCBI Taxonomy" id="1544718"/>
    <lineage>
        <taxon>Archaea</taxon>
        <taxon>Methanobacteriati</taxon>
        <taxon>Methanobacteriota</taxon>
        <taxon>Stenosarchaea group</taxon>
        <taxon>Halobacteria</taxon>
        <taxon>Halobacteriales</taxon>
        <taxon>Haloferacaceae</taxon>
        <taxon>Haloferax</taxon>
    </lineage>
</organism>
<accession>A0A0W1SN53</accession>
<dbReference type="PANTHER" id="PTHR43084">
    <property type="entry name" value="PERSULFIDE DIOXYGENASE ETHE1"/>
    <property type="match status" value="1"/>
</dbReference>
<dbReference type="InterPro" id="IPR036866">
    <property type="entry name" value="RibonucZ/Hydroxyglut_hydro"/>
</dbReference>
<dbReference type="InterPro" id="IPR044528">
    <property type="entry name" value="POD-like_MBL-fold"/>
</dbReference>
<dbReference type="GO" id="GO:0006749">
    <property type="term" value="P:glutathione metabolic process"/>
    <property type="evidence" value="ECO:0007669"/>
    <property type="project" value="InterPro"/>
</dbReference>
<dbReference type="SMART" id="SM00450">
    <property type="entry name" value="RHOD"/>
    <property type="match status" value="1"/>
</dbReference>
<keyword evidence="3" id="KW-0378">Hydrolase</keyword>